<reference evidence="1 2" key="2">
    <citation type="journal article" date="2022" name="Mol. Ecol. Resour.">
        <title>The genomes of chicory, endive, great burdock and yacon provide insights into Asteraceae paleo-polyploidization history and plant inulin production.</title>
        <authorList>
            <person name="Fan W."/>
            <person name="Wang S."/>
            <person name="Wang H."/>
            <person name="Wang A."/>
            <person name="Jiang F."/>
            <person name="Liu H."/>
            <person name="Zhao H."/>
            <person name="Xu D."/>
            <person name="Zhang Y."/>
        </authorList>
    </citation>
    <scope>NUCLEOTIDE SEQUENCE [LARGE SCALE GENOMIC DNA]</scope>
    <source>
        <strain evidence="2">cv. Yunnan</strain>
        <tissue evidence="1">Leaves</tissue>
    </source>
</reference>
<keyword evidence="2" id="KW-1185">Reference proteome</keyword>
<evidence type="ECO:0000313" key="1">
    <source>
        <dbReference type="EMBL" id="KAI3817788.1"/>
    </source>
</evidence>
<organism evidence="1 2">
    <name type="scientific">Smallanthus sonchifolius</name>
    <dbReference type="NCBI Taxonomy" id="185202"/>
    <lineage>
        <taxon>Eukaryota</taxon>
        <taxon>Viridiplantae</taxon>
        <taxon>Streptophyta</taxon>
        <taxon>Embryophyta</taxon>
        <taxon>Tracheophyta</taxon>
        <taxon>Spermatophyta</taxon>
        <taxon>Magnoliopsida</taxon>
        <taxon>eudicotyledons</taxon>
        <taxon>Gunneridae</taxon>
        <taxon>Pentapetalae</taxon>
        <taxon>asterids</taxon>
        <taxon>campanulids</taxon>
        <taxon>Asterales</taxon>
        <taxon>Asteraceae</taxon>
        <taxon>Asteroideae</taxon>
        <taxon>Heliantheae alliance</taxon>
        <taxon>Millerieae</taxon>
        <taxon>Smallanthus</taxon>
    </lineage>
</organism>
<evidence type="ECO:0000313" key="2">
    <source>
        <dbReference type="Proteomes" id="UP001056120"/>
    </source>
</evidence>
<dbReference type="Proteomes" id="UP001056120">
    <property type="component" value="Linkage Group LG04"/>
</dbReference>
<dbReference type="EMBL" id="CM042021">
    <property type="protein sequence ID" value="KAI3817788.1"/>
    <property type="molecule type" value="Genomic_DNA"/>
</dbReference>
<reference evidence="2" key="1">
    <citation type="journal article" date="2022" name="Mol. Ecol. Resour.">
        <title>The genomes of chicory, endive, great burdock and yacon provide insights into Asteraceae palaeo-polyploidization history and plant inulin production.</title>
        <authorList>
            <person name="Fan W."/>
            <person name="Wang S."/>
            <person name="Wang H."/>
            <person name="Wang A."/>
            <person name="Jiang F."/>
            <person name="Liu H."/>
            <person name="Zhao H."/>
            <person name="Xu D."/>
            <person name="Zhang Y."/>
        </authorList>
    </citation>
    <scope>NUCLEOTIDE SEQUENCE [LARGE SCALE GENOMIC DNA]</scope>
    <source>
        <strain evidence="2">cv. Yunnan</strain>
    </source>
</reference>
<proteinExistence type="predicted"/>
<name>A0ACB9JDM3_9ASTR</name>
<accession>A0ACB9JDM3</accession>
<gene>
    <name evidence="1" type="ORF">L1987_11586</name>
</gene>
<sequence length="83" mass="9447">MPLDMQHKSEVQGSLMLVVGQELVKPFKIALPWFQEVIEWKRPATIIMVIGSSLMIVYKCLKLDLGGRILLDIRLKEVNGLDL</sequence>
<protein>
    <submittedName>
        <fullName evidence="1">Uncharacterized protein</fullName>
    </submittedName>
</protein>
<comment type="caution">
    <text evidence="1">The sequence shown here is derived from an EMBL/GenBank/DDBJ whole genome shotgun (WGS) entry which is preliminary data.</text>
</comment>